<dbReference type="EMBL" id="VUJU01004443">
    <property type="protein sequence ID" value="KAF0754329.1"/>
    <property type="molecule type" value="Genomic_DNA"/>
</dbReference>
<evidence type="ECO:0000256" key="2">
    <source>
        <dbReference type="ARBA" id="ARBA00009533"/>
    </source>
</evidence>
<protein>
    <recommendedName>
        <fullName evidence="6">Pyridoxal-dependent decarboxylase domain-containing protein 1</fullName>
    </recommendedName>
</protein>
<evidence type="ECO:0000256" key="5">
    <source>
        <dbReference type="ARBA" id="ARBA00023239"/>
    </source>
</evidence>
<dbReference type="GO" id="GO:0030170">
    <property type="term" value="F:pyridoxal phosphate binding"/>
    <property type="evidence" value="ECO:0007669"/>
    <property type="project" value="InterPro"/>
</dbReference>
<dbReference type="SUPFAM" id="SSF53383">
    <property type="entry name" value="PLP-dependent transferases"/>
    <property type="match status" value="1"/>
</dbReference>
<dbReference type="AlphaFoldDB" id="A0A6G0YEH6"/>
<keyword evidence="11" id="KW-1185">Reference proteome</keyword>
<dbReference type="InterPro" id="IPR015421">
    <property type="entry name" value="PyrdxlP-dep_Trfase_major"/>
</dbReference>
<dbReference type="Pfam" id="PF00282">
    <property type="entry name" value="Pyridoxal_deC"/>
    <property type="match status" value="1"/>
</dbReference>
<evidence type="ECO:0000313" key="11">
    <source>
        <dbReference type="Proteomes" id="UP000478052"/>
    </source>
</evidence>
<evidence type="ECO:0000259" key="9">
    <source>
        <dbReference type="Pfam" id="PF22937"/>
    </source>
</evidence>
<dbReference type="InterPro" id="IPR055102">
    <property type="entry name" value="PDXDC1-like_3rd"/>
</dbReference>
<dbReference type="Pfam" id="PF22937">
    <property type="entry name" value="PDXDC1-like_cen2"/>
    <property type="match status" value="1"/>
</dbReference>
<dbReference type="InterPro" id="IPR055103">
    <property type="entry name" value="PDXDC1-like_2nd"/>
</dbReference>
<evidence type="ECO:0000259" key="8">
    <source>
        <dbReference type="Pfam" id="PF22930"/>
    </source>
</evidence>
<dbReference type="InterPro" id="IPR015424">
    <property type="entry name" value="PyrdxlP-dep_Trfase"/>
</dbReference>
<evidence type="ECO:0000256" key="3">
    <source>
        <dbReference type="ARBA" id="ARBA00022793"/>
    </source>
</evidence>
<keyword evidence="3" id="KW-0210">Decarboxylase</keyword>
<proteinExistence type="inferred from homology"/>
<dbReference type="Proteomes" id="UP000478052">
    <property type="component" value="Unassembled WGS sequence"/>
</dbReference>
<comment type="cofactor">
    <cofactor evidence="1">
        <name>pyridoxal 5'-phosphate</name>
        <dbReference type="ChEBI" id="CHEBI:597326"/>
    </cofactor>
</comment>
<evidence type="ECO:0000313" key="10">
    <source>
        <dbReference type="EMBL" id="KAF0754329.1"/>
    </source>
</evidence>
<gene>
    <name evidence="10" type="ORF">FWK35_00013197</name>
</gene>
<comment type="similarity">
    <text evidence="2">Belongs to the group II decarboxylase family.</text>
</comment>
<feature type="region of interest" description="Disordered" evidence="7">
    <location>
        <begin position="790"/>
        <end position="810"/>
    </location>
</feature>
<dbReference type="Pfam" id="PF22930">
    <property type="entry name" value="PDXDC1-like_cen"/>
    <property type="match status" value="1"/>
</dbReference>
<dbReference type="PANTHER" id="PTHR42735:SF1">
    <property type="entry name" value="PYRIDOXAL-DEPENDENT DECARBOXYLASE DOMAIN-CONTAINING PROTEIN 1-RELATED"/>
    <property type="match status" value="1"/>
</dbReference>
<sequence length="810" mass="91784">MLCGSETWTIAKADEKRLLAFEAWCWRRMQTISWREHNNMTNEEMIKGKNVVGRPPLDYLQQIMREVYGPNYRQIKRKAENREEWRVCNKPAPWLNKLRKPIVANTMASSDAGIETKSDVQMPDHDVEPSPFTELHEQFMQTLDNLDNNQLNTQLTSHALPLGSKTFCDILASLQTLVLTQNKKDDGEGFEESALPVLQNLDKFSLTSYSLSYYISHCLPNEQTVPVLSLVNKSTTMWLSKLFQFSNCGAFYTENMLLSYERVILLALHRMFGAEYLHLSELPIVYCTPDPVLVGTIKRTALQIGMKENCVQIIPCLSNVLCPYKADLGALEAIIKTDIDNHRKPLIVFARAGAHVTGQIDDIVNLKELCNKHNIWLHLSGDNLSGLALTTFKTKSSNLADSMTLTPSIWLNISALPTLFDKQYTSTEILNIYKSKCLPIWTCFQALGHDALVLRIQQKFEICQRIYSLVKRYDCLRILCETNDRNSENEETVADIIANQENIPDLLHNLSSCLVIQFIPKDCNQRVSPYYDKLNSWLGQVLEREIPEAPLELCEIESLGVVVTFSPFTVLNSLVTEDDWETFSICLDQHIEILLATVDYKEKLTALIANLPSLEYVEIDDWAGLGAVRYVPQLWQSSDQQLATDQAKQDLNRLNVRIVQQLRSIDAAFSLGEGSDGLACVRFGMVTADTDVAELLSLVQSTGRKEEESTKYIDSMAELVKKGIETATVDLKKETEEKIWQEGILRHVPVFGNIVNWWSPPAKNAVKGRWLDLEAGVVRSTEVIYEKKAQIEESDGNENESVAANDVPME</sequence>
<dbReference type="OrthoDB" id="2161780at2759"/>
<dbReference type="GO" id="GO:0016831">
    <property type="term" value="F:carboxy-lyase activity"/>
    <property type="evidence" value="ECO:0007669"/>
    <property type="project" value="UniProtKB-KW"/>
</dbReference>
<evidence type="ECO:0000256" key="6">
    <source>
        <dbReference type="ARBA" id="ARBA00047190"/>
    </source>
</evidence>
<comment type="caution">
    <text evidence="10">The sequence shown here is derived from an EMBL/GenBank/DDBJ whole genome shotgun (WGS) entry which is preliminary data.</text>
</comment>
<dbReference type="InterPro" id="IPR002129">
    <property type="entry name" value="PyrdxlP-dep_de-COase"/>
</dbReference>
<keyword evidence="5" id="KW-0456">Lyase</keyword>
<dbReference type="GO" id="GO:0019752">
    <property type="term" value="P:carboxylic acid metabolic process"/>
    <property type="evidence" value="ECO:0007669"/>
    <property type="project" value="InterPro"/>
</dbReference>
<dbReference type="PANTHER" id="PTHR42735">
    <property type="match status" value="1"/>
</dbReference>
<organism evidence="10 11">
    <name type="scientific">Aphis craccivora</name>
    <name type="common">Cowpea aphid</name>
    <dbReference type="NCBI Taxonomy" id="307492"/>
    <lineage>
        <taxon>Eukaryota</taxon>
        <taxon>Metazoa</taxon>
        <taxon>Ecdysozoa</taxon>
        <taxon>Arthropoda</taxon>
        <taxon>Hexapoda</taxon>
        <taxon>Insecta</taxon>
        <taxon>Pterygota</taxon>
        <taxon>Neoptera</taxon>
        <taxon>Paraneoptera</taxon>
        <taxon>Hemiptera</taxon>
        <taxon>Sternorrhyncha</taxon>
        <taxon>Aphidomorpha</taxon>
        <taxon>Aphidoidea</taxon>
        <taxon>Aphididae</taxon>
        <taxon>Aphidini</taxon>
        <taxon>Aphis</taxon>
        <taxon>Aphis</taxon>
    </lineage>
</organism>
<evidence type="ECO:0000256" key="1">
    <source>
        <dbReference type="ARBA" id="ARBA00001933"/>
    </source>
</evidence>
<keyword evidence="4" id="KW-0663">Pyridoxal phosphate</keyword>
<dbReference type="InterPro" id="IPR050477">
    <property type="entry name" value="GrpII_AminoAcid_Decarb"/>
</dbReference>
<feature type="domain" description="PDXDC1/PDXD2 second" evidence="8">
    <location>
        <begin position="525"/>
        <end position="598"/>
    </location>
</feature>
<accession>A0A6G0YEH6</accession>
<dbReference type="Gene3D" id="3.40.640.10">
    <property type="entry name" value="Type I PLP-dependent aspartate aminotransferase-like (Major domain)"/>
    <property type="match status" value="1"/>
</dbReference>
<evidence type="ECO:0000256" key="4">
    <source>
        <dbReference type="ARBA" id="ARBA00022898"/>
    </source>
</evidence>
<reference evidence="10 11" key="1">
    <citation type="submission" date="2019-08" db="EMBL/GenBank/DDBJ databases">
        <title>Whole genome of Aphis craccivora.</title>
        <authorList>
            <person name="Voronova N.V."/>
            <person name="Shulinski R.S."/>
            <person name="Bandarenka Y.V."/>
            <person name="Zhorov D.G."/>
            <person name="Warner D."/>
        </authorList>
    </citation>
    <scope>NUCLEOTIDE SEQUENCE [LARGE SCALE GENOMIC DNA]</scope>
    <source>
        <strain evidence="10">180601</strain>
        <tissue evidence="10">Whole Body</tissue>
    </source>
</reference>
<name>A0A6G0YEH6_APHCR</name>
<feature type="domain" description="PDXDC1-like third" evidence="9">
    <location>
        <begin position="606"/>
        <end position="711"/>
    </location>
</feature>
<evidence type="ECO:0000256" key="7">
    <source>
        <dbReference type="SAM" id="MobiDB-lite"/>
    </source>
</evidence>